<dbReference type="InterPro" id="IPR004089">
    <property type="entry name" value="MCPsignal_dom"/>
</dbReference>
<evidence type="ECO:0000313" key="7">
    <source>
        <dbReference type="EMBL" id="SFU56438.1"/>
    </source>
</evidence>
<sequence length="383" mass="40490">MSARWRRPALPRGMDGAAALGVFWPAALAALFAALPLWQRRGLPEAIALAGVLACSALLAWRLARRAGEAAASDGTALAARATLDGAEQLVGGVLPVWRRHVQAVNAQTEEAVNQLLASFSSLLQQFRTAGFTGADDPANGEITLSLLTLCERELGPVIRCLETVVGSKAGLLEHVRALAEATDELQELADEVRKIAAQTNLLAINASIEAARAGQAGRGFAVIAGEVRTLSQSSATIGARITQRMADISGTMRLTLAAAAKAADDDRDAIGASGGVVDDVLGHVRELAHSADQMRARGNAIRRDVENLLVALQFQDRVRQMLEVVDADMGRLGHDLEQAGAAGLPPLAAWLGELESRYTMEDERRGHAAQPLPAPGDELTFF</sequence>
<accession>A0A1I7H6X6</accession>
<dbReference type="GO" id="GO:0004888">
    <property type="term" value="F:transmembrane signaling receptor activity"/>
    <property type="evidence" value="ECO:0007669"/>
    <property type="project" value="InterPro"/>
</dbReference>
<dbReference type="OrthoDB" id="3288815at2"/>
<feature type="domain" description="Methyl-accepting transducer" evidence="6">
    <location>
        <begin position="176"/>
        <end position="250"/>
    </location>
</feature>
<evidence type="ECO:0000256" key="5">
    <source>
        <dbReference type="SAM" id="MobiDB-lite"/>
    </source>
</evidence>
<dbReference type="AlphaFoldDB" id="A0A1I7H6X6"/>
<gene>
    <name evidence="7" type="ORF">SAMN05216552_100520</name>
</gene>
<dbReference type="Proteomes" id="UP000199391">
    <property type="component" value="Unassembled WGS sequence"/>
</dbReference>
<dbReference type="GO" id="GO:0016020">
    <property type="term" value="C:membrane"/>
    <property type="evidence" value="ECO:0007669"/>
    <property type="project" value="InterPro"/>
</dbReference>
<dbReference type="EMBL" id="FPBO01000005">
    <property type="protein sequence ID" value="SFU56438.1"/>
    <property type="molecule type" value="Genomic_DNA"/>
</dbReference>
<protein>
    <submittedName>
        <fullName evidence="7">Methyl-accepting chemotaxis protein</fullName>
    </submittedName>
</protein>
<dbReference type="PROSITE" id="PS50111">
    <property type="entry name" value="CHEMOTAXIS_TRANSDUC_2"/>
    <property type="match status" value="1"/>
</dbReference>
<evidence type="ECO:0000256" key="1">
    <source>
        <dbReference type="ARBA" id="ARBA00023224"/>
    </source>
</evidence>
<feature type="region of interest" description="Disordered" evidence="5">
    <location>
        <begin position="364"/>
        <end position="383"/>
    </location>
</feature>
<keyword evidence="1 3" id="KW-0807">Transducer</keyword>
<keyword evidence="8" id="KW-1185">Reference proteome</keyword>
<name>A0A1I7H6X6_9BURK</name>
<evidence type="ECO:0000256" key="4">
    <source>
        <dbReference type="SAM" id="Coils"/>
    </source>
</evidence>
<dbReference type="InterPro" id="IPR004090">
    <property type="entry name" value="Chemotax_Me-accpt_rcpt"/>
</dbReference>
<feature type="coiled-coil region" evidence="4">
    <location>
        <begin position="172"/>
        <end position="199"/>
    </location>
</feature>
<keyword evidence="4" id="KW-0175">Coiled coil</keyword>
<dbReference type="PANTHER" id="PTHR32089:SF112">
    <property type="entry name" value="LYSOZYME-LIKE PROTEIN-RELATED"/>
    <property type="match status" value="1"/>
</dbReference>
<evidence type="ECO:0000313" key="8">
    <source>
        <dbReference type="Proteomes" id="UP000199391"/>
    </source>
</evidence>
<dbReference type="STRING" id="1035707.SAMN05216552_100520"/>
<dbReference type="SMART" id="SM00283">
    <property type="entry name" value="MA"/>
    <property type="match status" value="1"/>
</dbReference>
<evidence type="ECO:0000256" key="2">
    <source>
        <dbReference type="ARBA" id="ARBA00029447"/>
    </source>
</evidence>
<organism evidence="7 8">
    <name type="scientific">Pseudoduganella namucuonensis</name>
    <dbReference type="NCBI Taxonomy" id="1035707"/>
    <lineage>
        <taxon>Bacteria</taxon>
        <taxon>Pseudomonadati</taxon>
        <taxon>Pseudomonadota</taxon>
        <taxon>Betaproteobacteria</taxon>
        <taxon>Burkholderiales</taxon>
        <taxon>Oxalobacteraceae</taxon>
        <taxon>Telluria group</taxon>
        <taxon>Pseudoduganella</taxon>
    </lineage>
</organism>
<reference evidence="8" key="1">
    <citation type="submission" date="2016-10" db="EMBL/GenBank/DDBJ databases">
        <authorList>
            <person name="Varghese N."/>
            <person name="Submissions S."/>
        </authorList>
    </citation>
    <scope>NUCLEOTIDE SEQUENCE [LARGE SCALE GENOMIC DNA]</scope>
    <source>
        <strain evidence="8">CGMCC 1.11014</strain>
    </source>
</reference>
<dbReference type="Pfam" id="PF00015">
    <property type="entry name" value="MCPsignal"/>
    <property type="match status" value="1"/>
</dbReference>
<proteinExistence type="inferred from homology"/>
<dbReference type="PANTHER" id="PTHR32089">
    <property type="entry name" value="METHYL-ACCEPTING CHEMOTAXIS PROTEIN MCPB"/>
    <property type="match status" value="1"/>
</dbReference>
<dbReference type="GO" id="GO:0006935">
    <property type="term" value="P:chemotaxis"/>
    <property type="evidence" value="ECO:0007669"/>
    <property type="project" value="InterPro"/>
</dbReference>
<evidence type="ECO:0000256" key="3">
    <source>
        <dbReference type="PROSITE-ProRule" id="PRU00284"/>
    </source>
</evidence>
<dbReference type="Gene3D" id="1.10.287.950">
    <property type="entry name" value="Methyl-accepting chemotaxis protein"/>
    <property type="match status" value="1"/>
</dbReference>
<dbReference type="RefSeq" id="WP_093554808.1">
    <property type="nucleotide sequence ID" value="NZ_FPBO01000005.1"/>
</dbReference>
<dbReference type="GO" id="GO:0007165">
    <property type="term" value="P:signal transduction"/>
    <property type="evidence" value="ECO:0007669"/>
    <property type="project" value="UniProtKB-KW"/>
</dbReference>
<comment type="similarity">
    <text evidence="2">Belongs to the methyl-accepting chemotaxis (MCP) protein family.</text>
</comment>
<evidence type="ECO:0000259" key="6">
    <source>
        <dbReference type="PROSITE" id="PS50111"/>
    </source>
</evidence>
<dbReference type="SUPFAM" id="SSF58104">
    <property type="entry name" value="Methyl-accepting chemotaxis protein (MCP) signaling domain"/>
    <property type="match status" value="1"/>
</dbReference>
<dbReference type="PRINTS" id="PR00260">
    <property type="entry name" value="CHEMTRNSDUCR"/>
</dbReference>